<sequence length="121" mass="14151">MKKILKPKQIEEAIYFSDFSGQPFDTRFRHPPVEVKMNFNYGSKYDGSEINLHLSDKDMEPILDLIQSKLNPDFKKSLEEDIKENTLELNSAMDSKDPVMCDYYISCYNLFKKLLGNDKLD</sequence>
<name>A0A6J7X9D5_9CAUD</name>
<dbReference type="EMBL" id="LR798360">
    <property type="protein sequence ID" value="CAB5226261.1"/>
    <property type="molecule type" value="Genomic_DNA"/>
</dbReference>
<evidence type="ECO:0000313" key="1">
    <source>
        <dbReference type="EMBL" id="CAB5226261.1"/>
    </source>
</evidence>
<proteinExistence type="predicted"/>
<accession>A0A6J7X9D5</accession>
<gene>
    <name evidence="1" type="ORF">UFOVP760_40</name>
</gene>
<organism evidence="1">
    <name type="scientific">uncultured Caudovirales phage</name>
    <dbReference type="NCBI Taxonomy" id="2100421"/>
    <lineage>
        <taxon>Viruses</taxon>
        <taxon>Duplodnaviria</taxon>
        <taxon>Heunggongvirae</taxon>
        <taxon>Uroviricota</taxon>
        <taxon>Caudoviricetes</taxon>
        <taxon>Peduoviridae</taxon>
        <taxon>Maltschvirus</taxon>
        <taxon>Maltschvirus maltsch</taxon>
    </lineage>
</organism>
<protein>
    <submittedName>
        <fullName evidence="1">Uncharacterized protein</fullName>
    </submittedName>
</protein>
<reference evidence="1" key="1">
    <citation type="submission" date="2020-05" db="EMBL/GenBank/DDBJ databases">
        <authorList>
            <person name="Chiriac C."/>
            <person name="Salcher M."/>
            <person name="Ghai R."/>
            <person name="Kavagutti S V."/>
        </authorList>
    </citation>
    <scope>NUCLEOTIDE SEQUENCE</scope>
</reference>